<protein>
    <submittedName>
        <fullName evidence="1">Uncharacterized protein</fullName>
    </submittedName>
</protein>
<evidence type="ECO:0000313" key="1">
    <source>
        <dbReference type="EnsemblPlants" id="EMT00731"/>
    </source>
</evidence>
<accession>R7W327</accession>
<reference evidence="1" key="1">
    <citation type="submission" date="2015-06" db="UniProtKB">
        <authorList>
            <consortium name="EnsemblPlants"/>
        </authorList>
    </citation>
    <scope>IDENTIFICATION</scope>
</reference>
<dbReference type="EnsemblPlants" id="EMT00731">
    <property type="protein sequence ID" value="EMT00731"/>
    <property type="gene ID" value="F775_20707"/>
</dbReference>
<dbReference type="InterPro" id="IPR050796">
    <property type="entry name" value="SCF_F-box_component"/>
</dbReference>
<sequence length="490" mass="53434">MKRPKPCEDCNPQRLGDEFVAAEIVSRLPVREAARCATLSKRFRRLLTTTTDFWLRRRCLGANLPCPHVACFLRYCIDGQETSPIPAFDFVGPALAVKRVVGSPPAMHFYAGTCNGLVLLTTSVHDGHRYIDGILFNPATRKEDEAAIRLSLPTARGVKSRRRFVGFGYGAKCKAYKVLVCVDQESISHGAVEGGGGGKLMVISFGGHRQDQNQKPRTVLFLPGKSLLCPACLYMDDEDGKGKIYLLANIGNGGKPSAALAFDVDDEAISTIALPPGKHVKSRLMEIRGRLCVCMRDDAKQNILLWALTPAGSGHRWEQLCVLADHRSASAPWTRALHGAWDCDGILFALFRGSIACMYDLREQGTGTAGADEPGLQDELSVFERETDVADAAVHVAADPAHDGAIMVVDLHLEATPGDPHGEEVTEDDPVAAVEPDDTQGLDHQLLLRHLRELGRGDEHGEIFHVLDHNVEAKQLSCPLFGADPQRPFP</sequence>
<dbReference type="AlphaFoldDB" id="R7W327"/>
<dbReference type="PANTHER" id="PTHR31672:SF13">
    <property type="entry name" value="F-BOX PROTEIN CPR30-LIKE"/>
    <property type="match status" value="1"/>
</dbReference>
<organism evidence="1">
    <name type="scientific">Aegilops tauschii</name>
    <name type="common">Tausch's goatgrass</name>
    <name type="synonym">Aegilops squarrosa</name>
    <dbReference type="NCBI Taxonomy" id="37682"/>
    <lineage>
        <taxon>Eukaryota</taxon>
        <taxon>Viridiplantae</taxon>
        <taxon>Streptophyta</taxon>
        <taxon>Embryophyta</taxon>
        <taxon>Tracheophyta</taxon>
        <taxon>Spermatophyta</taxon>
        <taxon>Magnoliopsida</taxon>
        <taxon>Liliopsida</taxon>
        <taxon>Poales</taxon>
        <taxon>Poaceae</taxon>
        <taxon>BOP clade</taxon>
        <taxon>Pooideae</taxon>
        <taxon>Triticodae</taxon>
        <taxon>Triticeae</taxon>
        <taxon>Triticinae</taxon>
        <taxon>Aegilops</taxon>
    </lineage>
</organism>
<dbReference type="InterPro" id="IPR036047">
    <property type="entry name" value="F-box-like_dom_sf"/>
</dbReference>
<dbReference type="PANTHER" id="PTHR31672">
    <property type="entry name" value="BNACNNG10540D PROTEIN"/>
    <property type="match status" value="1"/>
</dbReference>
<proteinExistence type="predicted"/>
<name>R7W327_AEGTA</name>
<dbReference type="SUPFAM" id="SSF81383">
    <property type="entry name" value="F-box domain"/>
    <property type="match status" value="1"/>
</dbReference>